<evidence type="ECO:0000256" key="2">
    <source>
        <dbReference type="ARBA" id="ARBA00022475"/>
    </source>
</evidence>
<evidence type="ECO:0000256" key="7">
    <source>
        <dbReference type="SAM" id="Phobius"/>
    </source>
</evidence>
<comment type="subcellular location">
    <subcellularLocation>
        <location evidence="1">Cell membrane</location>
        <topology evidence="1">Multi-pass membrane protein</topology>
    </subcellularLocation>
</comment>
<dbReference type="InterPro" id="IPR050189">
    <property type="entry name" value="MFS_Efflux_Transporters"/>
</dbReference>
<feature type="transmembrane region" description="Helical" evidence="7">
    <location>
        <begin position="145"/>
        <end position="166"/>
    </location>
</feature>
<dbReference type="InterPro" id="IPR011701">
    <property type="entry name" value="MFS"/>
</dbReference>
<dbReference type="SUPFAM" id="SSF103473">
    <property type="entry name" value="MFS general substrate transporter"/>
    <property type="match status" value="1"/>
</dbReference>
<keyword evidence="3 7" id="KW-0812">Transmembrane</keyword>
<dbReference type="PANTHER" id="PTHR43124">
    <property type="entry name" value="PURINE EFFLUX PUMP PBUE"/>
    <property type="match status" value="1"/>
</dbReference>
<accession>A0A7W7FK08</accession>
<keyword evidence="5 7" id="KW-0472">Membrane</keyword>
<dbReference type="Gene3D" id="1.20.1250.20">
    <property type="entry name" value="MFS general substrate transporter like domains"/>
    <property type="match status" value="1"/>
</dbReference>
<dbReference type="PANTHER" id="PTHR43124:SF3">
    <property type="entry name" value="CHLORAMPHENICOL EFFLUX PUMP RV0191"/>
    <property type="match status" value="1"/>
</dbReference>
<evidence type="ECO:0000313" key="8">
    <source>
        <dbReference type="EMBL" id="MBB4667658.1"/>
    </source>
</evidence>
<comment type="caution">
    <text evidence="8">The sequence shown here is derived from an EMBL/GenBank/DDBJ whole genome shotgun (WGS) entry which is preliminary data.</text>
</comment>
<name>A0A7W7FK08_9MICO</name>
<feature type="transmembrane region" description="Helical" evidence="7">
    <location>
        <begin position="116"/>
        <end position="138"/>
    </location>
</feature>
<dbReference type="GO" id="GO:0022857">
    <property type="term" value="F:transmembrane transporter activity"/>
    <property type="evidence" value="ECO:0007669"/>
    <property type="project" value="InterPro"/>
</dbReference>
<gene>
    <name evidence="8" type="ORF">BKA24_002367</name>
</gene>
<organism evidence="8 9">
    <name type="scientific">Microbacterium marinum</name>
    <dbReference type="NCBI Taxonomy" id="421115"/>
    <lineage>
        <taxon>Bacteria</taxon>
        <taxon>Bacillati</taxon>
        <taxon>Actinomycetota</taxon>
        <taxon>Actinomycetes</taxon>
        <taxon>Micrococcales</taxon>
        <taxon>Microbacteriaceae</taxon>
        <taxon>Microbacterium</taxon>
    </lineage>
</organism>
<evidence type="ECO:0000256" key="6">
    <source>
        <dbReference type="SAM" id="MobiDB-lite"/>
    </source>
</evidence>
<feature type="transmembrane region" description="Helical" evidence="7">
    <location>
        <begin position="79"/>
        <end position="96"/>
    </location>
</feature>
<keyword evidence="4 7" id="KW-1133">Transmembrane helix</keyword>
<dbReference type="InterPro" id="IPR036259">
    <property type="entry name" value="MFS_trans_sf"/>
</dbReference>
<reference evidence="8 9" key="1">
    <citation type="submission" date="2020-08" db="EMBL/GenBank/DDBJ databases">
        <title>Sequencing the genomes of 1000 actinobacteria strains.</title>
        <authorList>
            <person name="Klenk H.-P."/>
        </authorList>
    </citation>
    <scope>NUCLEOTIDE SEQUENCE [LARGE SCALE GENOMIC DNA]</scope>
    <source>
        <strain evidence="8 9">DSM 24947</strain>
    </source>
</reference>
<evidence type="ECO:0000256" key="4">
    <source>
        <dbReference type="ARBA" id="ARBA00022989"/>
    </source>
</evidence>
<dbReference type="AlphaFoldDB" id="A0A7W7FK08"/>
<keyword evidence="9" id="KW-1185">Reference proteome</keyword>
<sequence>MVILLIQGGQFIGYTYVLPATESLSPMDAGGLALLLLVYGARSNRCRAGRRPRTPPRVDPLPRDSRRWNGRRGTHRRHFAGLFVAVALSGFGYGGATPAAQTWAAKAAPDHLEQVGGLAVVTFQSGIALGAIVGGLLVDGIAPTAPLVVGAIVAVIGGILLTSLRLRPATS</sequence>
<dbReference type="GO" id="GO:0005886">
    <property type="term" value="C:plasma membrane"/>
    <property type="evidence" value="ECO:0007669"/>
    <property type="project" value="UniProtKB-SubCell"/>
</dbReference>
<dbReference type="Pfam" id="PF07690">
    <property type="entry name" value="MFS_1"/>
    <property type="match status" value="1"/>
</dbReference>
<dbReference type="EMBL" id="JACHMD010000001">
    <property type="protein sequence ID" value="MBB4667658.1"/>
    <property type="molecule type" value="Genomic_DNA"/>
</dbReference>
<evidence type="ECO:0000256" key="1">
    <source>
        <dbReference type="ARBA" id="ARBA00004651"/>
    </source>
</evidence>
<proteinExistence type="predicted"/>
<evidence type="ECO:0000256" key="5">
    <source>
        <dbReference type="ARBA" id="ARBA00023136"/>
    </source>
</evidence>
<dbReference type="Proteomes" id="UP000573729">
    <property type="component" value="Unassembled WGS sequence"/>
</dbReference>
<evidence type="ECO:0000313" key="9">
    <source>
        <dbReference type="Proteomes" id="UP000573729"/>
    </source>
</evidence>
<dbReference type="RefSeq" id="WP_184218405.1">
    <property type="nucleotide sequence ID" value="NZ_JACHMD010000001.1"/>
</dbReference>
<evidence type="ECO:0000256" key="3">
    <source>
        <dbReference type="ARBA" id="ARBA00022692"/>
    </source>
</evidence>
<feature type="transmembrane region" description="Helical" evidence="7">
    <location>
        <begin position="24"/>
        <end position="41"/>
    </location>
</feature>
<protein>
    <submittedName>
        <fullName evidence="8">Putative MFS family arabinose efflux permease</fullName>
    </submittedName>
</protein>
<feature type="region of interest" description="Disordered" evidence="6">
    <location>
        <begin position="47"/>
        <end position="71"/>
    </location>
</feature>
<keyword evidence="2" id="KW-1003">Cell membrane</keyword>